<keyword evidence="1" id="KW-0489">Methyltransferase</keyword>
<accession>A0ACB4UQ90</accession>
<protein>
    <submittedName>
        <fullName evidence="1">D12 class N6 adenine-specific DNA methyltransferase</fullName>
    </submittedName>
</protein>
<name>A0ACB4UQ90_9ACTN</name>
<evidence type="ECO:0000313" key="2">
    <source>
        <dbReference type="Proteomes" id="UP000053711"/>
    </source>
</evidence>
<keyword evidence="1" id="KW-0808">Transferase</keyword>
<reference evidence="1 2" key="1">
    <citation type="journal article" date="2013" name="BMC Genomics">
        <title>Comparative genomics reveals distinct host-interacting traits of three major human-associated propionibacteria.</title>
        <authorList>
            <person name="Mak T.N."/>
            <person name="Schmid M."/>
            <person name="Brzuszkiewicz E."/>
            <person name="Zeng G."/>
            <person name="Meyer R."/>
            <person name="Sfanos K.S."/>
            <person name="Brinkmann V."/>
            <person name="Meyer T.F."/>
            <person name="Bruggemann H."/>
        </authorList>
    </citation>
    <scope>NUCLEOTIDE SEQUENCE [LARGE SCALE GENOMIC DNA]</scope>
    <source>
        <strain evidence="1 2">TM11</strain>
    </source>
</reference>
<evidence type="ECO:0000313" key="1">
    <source>
        <dbReference type="EMBL" id="ERF67538.1"/>
    </source>
</evidence>
<organism evidence="1 2">
    <name type="scientific">Cutibacterium granulosum TM11</name>
    <dbReference type="NCBI Taxonomy" id="1292373"/>
    <lineage>
        <taxon>Bacteria</taxon>
        <taxon>Bacillati</taxon>
        <taxon>Actinomycetota</taxon>
        <taxon>Actinomycetes</taxon>
        <taxon>Propionibacteriales</taxon>
        <taxon>Propionibacteriaceae</taxon>
        <taxon>Cutibacterium</taxon>
    </lineage>
</organism>
<gene>
    <name evidence="1" type="ORF">H640_02545</name>
</gene>
<keyword evidence="2" id="KW-1185">Reference proteome</keyword>
<sequence length="315" mass="35203">MTQTVVSARKRVIISPLRYPGGKGLLYSRLQTIIRENSLTSNVYVEPYAGGAGAALALLISGQVERIAINDLDPAIYAFWDAVVTQPEEFIALVNSVELSIDEWERQREVYLTCSRNDNFSLGFATFYLNRTNHSGVLNGGPIGGKDQTGSYKIDARFNREGLAERIRLISLYADRISVTNEDGLHAIQQYSAQDDAFIYADPPYFEKARSLYLNAFDDSDHQNLAECLKNVQRAKWILTYDNVPQVAELYSDLRRRLFALNYSAHRVMKANEVMVFSPNLSIPAEIEVTHGDLIQEIDAAIGEAPNSAARQSLA</sequence>
<dbReference type="Proteomes" id="UP000053711">
    <property type="component" value="Unassembled WGS sequence"/>
</dbReference>
<comment type="caution">
    <text evidence="1">The sequence shown here is derived from an EMBL/GenBank/DDBJ whole genome shotgun (WGS) entry which is preliminary data.</text>
</comment>
<proteinExistence type="predicted"/>
<dbReference type="EMBL" id="AOST01000025">
    <property type="protein sequence ID" value="ERF67538.1"/>
    <property type="molecule type" value="Genomic_DNA"/>
</dbReference>